<gene>
    <name evidence="2" type="ORF">BACCOP_00972</name>
</gene>
<keyword evidence="1" id="KW-0812">Transmembrane</keyword>
<dbReference type="AlphaFoldDB" id="B3JGH0"/>
<protein>
    <submittedName>
        <fullName evidence="2">Uncharacterized protein</fullName>
    </submittedName>
</protein>
<reference evidence="2 3" key="2">
    <citation type="submission" date="2008-04" db="EMBL/GenBank/DDBJ databases">
        <authorList>
            <person name="Fulton L."/>
            <person name="Clifton S."/>
            <person name="Fulton B."/>
            <person name="Xu J."/>
            <person name="Minx P."/>
            <person name="Pepin K.H."/>
            <person name="Johnson M."/>
            <person name="Thiruvilangam P."/>
            <person name="Bhonagiri V."/>
            <person name="Nash W.E."/>
            <person name="Mardis E.R."/>
            <person name="Wilson R.K."/>
        </authorList>
    </citation>
    <scope>NUCLEOTIDE SEQUENCE [LARGE SCALE GENOMIC DNA]</scope>
    <source>
        <strain evidence="2 3">DSM 17136</strain>
    </source>
</reference>
<comment type="caution">
    <text evidence="2">The sequence shown here is derived from an EMBL/GenBank/DDBJ whole genome shotgun (WGS) entry which is preliminary data.</text>
</comment>
<sequence>MPSPSRLLYYLLFIHRLCFGHHFLVALLFFFHTFILYSSIYLNHVVYSRRSGVLHPLLF</sequence>
<evidence type="ECO:0000313" key="2">
    <source>
        <dbReference type="EMBL" id="EDV01942.1"/>
    </source>
</evidence>
<dbReference type="Proteomes" id="UP000003146">
    <property type="component" value="Unassembled WGS sequence"/>
</dbReference>
<accession>B3JGH0</accession>
<keyword evidence="1" id="KW-1133">Transmembrane helix</keyword>
<evidence type="ECO:0000313" key="3">
    <source>
        <dbReference type="Proteomes" id="UP000003146"/>
    </source>
</evidence>
<organism evidence="2 3">
    <name type="scientific">Phocaeicola coprocola DSM 17136</name>
    <dbReference type="NCBI Taxonomy" id="470145"/>
    <lineage>
        <taxon>Bacteria</taxon>
        <taxon>Pseudomonadati</taxon>
        <taxon>Bacteroidota</taxon>
        <taxon>Bacteroidia</taxon>
        <taxon>Bacteroidales</taxon>
        <taxon>Bacteroidaceae</taxon>
        <taxon>Phocaeicola</taxon>
    </lineage>
</organism>
<feature type="transmembrane region" description="Helical" evidence="1">
    <location>
        <begin position="20"/>
        <end position="42"/>
    </location>
</feature>
<dbReference type="EMBL" id="ABIY02000066">
    <property type="protein sequence ID" value="EDV01942.1"/>
    <property type="molecule type" value="Genomic_DNA"/>
</dbReference>
<proteinExistence type="predicted"/>
<reference evidence="2 3" key="1">
    <citation type="submission" date="2008-04" db="EMBL/GenBank/DDBJ databases">
        <title>Draft genome sequence of Bacteroides coprocola (DSM 17136).</title>
        <authorList>
            <person name="Sudarsanam P."/>
            <person name="Ley R."/>
            <person name="Guruge J."/>
            <person name="Turnbaugh P.J."/>
            <person name="Mahowald M."/>
            <person name="Liep D."/>
            <person name="Gordon J."/>
        </authorList>
    </citation>
    <scope>NUCLEOTIDE SEQUENCE [LARGE SCALE GENOMIC DNA]</scope>
    <source>
        <strain evidence="2 3">DSM 17136</strain>
    </source>
</reference>
<name>B3JGH0_9BACT</name>
<feature type="non-terminal residue" evidence="2">
    <location>
        <position position="59"/>
    </location>
</feature>
<keyword evidence="1" id="KW-0472">Membrane</keyword>
<evidence type="ECO:0000256" key="1">
    <source>
        <dbReference type="SAM" id="Phobius"/>
    </source>
</evidence>
<dbReference type="HOGENOM" id="CLU_2966043_0_0_10"/>